<dbReference type="InterPro" id="IPR010985">
    <property type="entry name" value="Ribbon_hlx_hlx"/>
</dbReference>
<accession>A0ABY5PN64</accession>
<feature type="compositionally biased region" description="Basic and acidic residues" evidence="1">
    <location>
        <begin position="66"/>
        <end position="78"/>
    </location>
</feature>
<gene>
    <name evidence="3" type="ORF">LRS13_11490</name>
</gene>
<organism evidence="3 4">
    <name type="scientific">Svornostia abyssi</name>
    <dbReference type="NCBI Taxonomy" id="2898438"/>
    <lineage>
        <taxon>Bacteria</taxon>
        <taxon>Bacillati</taxon>
        <taxon>Actinomycetota</taxon>
        <taxon>Thermoleophilia</taxon>
        <taxon>Solirubrobacterales</taxon>
        <taxon>Baekduiaceae</taxon>
        <taxon>Svornostia</taxon>
    </lineage>
</organism>
<keyword evidence="4" id="KW-1185">Reference proteome</keyword>
<dbReference type="InterPro" id="IPR053853">
    <property type="entry name" value="FitA-like_RHH"/>
</dbReference>
<feature type="region of interest" description="Disordered" evidence="1">
    <location>
        <begin position="57"/>
        <end position="78"/>
    </location>
</feature>
<protein>
    <recommendedName>
        <fullName evidence="2">Antitoxin FitA-like ribbon-helix-helix domain-containing protein</fullName>
    </recommendedName>
</protein>
<evidence type="ECO:0000313" key="4">
    <source>
        <dbReference type="Proteomes" id="UP001058860"/>
    </source>
</evidence>
<reference evidence="4" key="1">
    <citation type="submission" date="2021-11" db="EMBL/GenBank/DDBJ databases">
        <title>Cultivation dependent microbiological survey of springs from the worlds oldest radium mine currently devoted to the extraction of radon-saturated water.</title>
        <authorList>
            <person name="Kapinusova G."/>
            <person name="Smrhova T."/>
            <person name="Strejcek M."/>
            <person name="Suman J."/>
            <person name="Jani K."/>
            <person name="Pajer P."/>
            <person name="Uhlik O."/>
        </authorList>
    </citation>
    <scope>NUCLEOTIDE SEQUENCE [LARGE SCALE GENOMIC DNA]</scope>
    <source>
        <strain evidence="4">J379</strain>
    </source>
</reference>
<feature type="domain" description="Antitoxin FitA-like ribbon-helix-helix" evidence="2">
    <location>
        <begin position="5"/>
        <end position="41"/>
    </location>
</feature>
<sequence length="78" mass="8453">MGKMLQIKDIPDDIHRVLKSRASLAGVTLTEYARETLVAAARRPSREELADELAHVEPVASDETAAEARARVRAEGAA</sequence>
<dbReference type="RefSeq" id="WP_353866532.1">
    <property type="nucleotide sequence ID" value="NZ_CP088295.1"/>
</dbReference>
<dbReference type="Proteomes" id="UP001058860">
    <property type="component" value="Chromosome"/>
</dbReference>
<name>A0ABY5PN64_9ACTN</name>
<dbReference type="Pfam" id="PF22513">
    <property type="entry name" value="FitA-like_RHH"/>
    <property type="match status" value="1"/>
</dbReference>
<proteinExistence type="predicted"/>
<dbReference type="SUPFAM" id="SSF47598">
    <property type="entry name" value="Ribbon-helix-helix"/>
    <property type="match status" value="1"/>
</dbReference>
<evidence type="ECO:0000259" key="2">
    <source>
        <dbReference type="Pfam" id="PF22513"/>
    </source>
</evidence>
<evidence type="ECO:0000256" key="1">
    <source>
        <dbReference type="SAM" id="MobiDB-lite"/>
    </source>
</evidence>
<evidence type="ECO:0000313" key="3">
    <source>
        <dbReference type="EMBL" id="UUY06103.1"/>
    </source>
</evidence>
<dbReference type="EMBL" id="CP088295">
    <property type="protein sequence ID" value="UUY06103.1"/>
    <property type="molecule type" value="Genomic_DNA"/>
</dbReference>